<dbReference type="AlphaFoldDB" id="A0A7S0E525"/>
<dbReference type="PIRSF" id="PIRSF038074">
    <property type="entry name" value="Peroxisome_assembly_p12"/>
    <property type="match status" value="1"/>
</dbReference>
<evidence type="ECO:0000256" key="13">
    <source>
        <dbReference type="PIRNR" id="PIRNR038074"/>
    </source>
</evidence>
<dbReference type="PROSITE" id="PS50089">
    <property type="entry name" value="ZF_RING_2"/>
    <property type="match status" value="1"/>
</dbReference>
<keyword evidence="9" id="KW-0653">Protein transport</keyword>
<keyword evidence="8" id="KW-0862">Zinc</keyword>
<comment type="function">
    <text evidence="13">Component of a retrotranslocation channel required for peroxisome organization by mediating export of the PEX5 receptor from peroxisomes to the cytosol, thereby promoting PEX5 recycling.</text>
</comment>
<dbReference type="CDD" id="cd16451">
    <property type="entry name" value="mRING_PEX12"/>
    <property type="match status" value="1"/>
</dbReference>
<comment type="subcellular location">
    <subcellularLocation>
        <location evidence="1">Peroxisome membrane</location>
        <topology evidence="1">Multi-pass membrane protein</topology>
    </subcellularLocation>
</comment>
<dbReference type="PANTHER" id="PTHR12888">
    <property type="entry name" value="PEROXISOME ASSEMBLY PROTEIN 12 PEROXIN-12"/>
    <property type="match status" value="1"/>
</dbReference>
<comment type="pathway">
    <text evidence="2">Protein modification; protein ubiquitination.</text>
</comment>
<proteinExistence type="inferred from homology"/>
<name>A0A7S0E525_9CRYP</name>
<evidence type="ECO:0000256" key="7">
    <source>
        <dbReference type="ARBA" id="ARBA00022771"/>
    </source>
</evidence>
<evidence type="ECO:0000256" key="4">
    <source>
        <dbReference type="ARBA" id="ARBA00022448"/>
    </source>
</evidence>
<evidence type="ECO:0000256" key="3">
    <source>
        <dbReference type="ARBA" id="ARBA00008704"/>
    </source>
</evidence>
<dbReference type="Gene3D" id="3.30.40.10">
    <property type="entry name" value="Zinc/RING finger domain, C3HC4 (zinc finger)"/>
    <property type="match status" value="1"/>
</dbReference>
<evidence type="ECO:0000256" key="14">
    <source>
        <dbReference type="PROSITE-ProRule" id="PRU00175"/>
    </source>
</evidence>
<organism evidence="16">
    <name type="scientific">Hanusia phi</name>
    <dbReference type="NCBI Taxonomy" id="3032"/>
    <lineage>
        <taxon>Eukaryota</taxon>
        <taxon>Cryptophyceae</taxon>
        <taxon>Pyrenomonadales</taxon>
        <taxon>Geminigeraceae</taxon>
        <taxon>Hanusia</taxon>
    </lineage>
</organism>
<dbReference type="GO" id="GO:0004842">
    <property type="term" value="F:ubiquitin-protein transferase activity"/>
    <property type="evidence" value="ECO:0007669"/>
    <property type="project" value="TreeGrafter"/>
</dbReference>
<feature type="domain" description="RING-type" evidence="15">
    <location>
        <begin position="322"/>
        <end position="360"/>
    </location>
</feature>
<evidence type="ECO:0000256" key="11">
    <source>
        <dbReference type="ARBA" id="ARBA00023136"/>
    </source>
</evidence>
<evidence type="ECO:0000256" key="10">
    <source>
        <dbReference type="ARBA" id="ARBA00022989"/>
    </source>
</evidence>
<dbReference type="GO" id="GO:0016558">
    <property type="term" value="P:protein import into peroxisome matrix"/>
    <property type="evidence" value="ECO:0007669"/>
    <property type="project" value="UniProtKB-UniRule"/>
</dbReference>
<reference evidence="16" key="1">
    <citation type="submission" date="2021-01" db="EMBL/GenBank/DDBJ databases">
        <authorList>
            <person name="Corre E."/>
            <person name="Pelletier E."/>
            <person name="Niang G."/>
            <person name="Scheremetjew M."/>
            <person name="Finn R."/>
            <person name="Kale V."/>
            <person name="Holt S."/>
            <person name="Cochrane G."/>
            <person name="Meng A."/>
            <person name="Brown T."/>
            <person name="Cohen L."/>
        </authorList>
    </citation>
    <scope>NUCLEOTIDE SEQUENCE</scope>
    <source>
        <strain evidence="16">CCMP325</strain>
    </source>
</reference>
<protein>
    <recommendedName>
        <fullName evidence="13">Peroxisome assembly protein 12</fullName>
    </recommendedName>
    <alternativeName>
        <fullName evidence="13">Peroxin-12</fullName>
    </alternativeName>
</protein>
<evidence type="ECO:0000256" key="1">
    <source>
        <dbReference type="ARBA" id="ARBA00004585"/>
    </source>
</evidence>
<evidence type="ECO:0000256" key="2">
    <source>
        <dbReference type="ARBA" id="ARBA00004906"/>
    </source>
</evidence>
<dbReference type="PANTHER" id="PTHR12888:SF0">
    <property type="entry name" value="PEROXISOME ASSEMBLY PROTEIN 12"/>
    <property type="match status" value="1"/>
</dbReference>
<keyword evidence="7 14" id="KW-0863">Zinc-finger</keyword>
<evidence type="ECO:0000256" key="6">
    <source>
        <dbReference type="ARBA" id="ARBA00022723"/>
    </source>
</evidence>
<dbReference type="InterPro" id="IPR017375">
    <property type="entry name" value="PEX12"/>
</dbReference>
<sequence>MEGLERLEGLTELGGPSLFEVVGAERLAAAAAAALDHVLRVWGIRASSSFWWVRSCREEVIGIMRLLMERQSMEGRDASAGEGFFGLIREQVGGQAPSARQKRLSLIFLVALPYLQAKIDSITRRSEDDELEEASMPAGNFEPPVEGRLWAQAIGLPAAGNAWRPPSSPAWTWLDWARAVWPWTQALKEGCVLAYQMGYLFGKTPFSSPWLHILGLKLRRMSSEDFIRLEQMLKSARAAQFAWANKHAMPIRLLLRALFKFWHFANDNFKFLLLLLAFVVKLADWWYTNEEVRDETAYIPPPPIRPRPADDGLKLVSSREHCTICNQVRKNPAAATSGYVFCYPCIFKYAEEHSCCPITRLPCSVQDIRRLYESA</sequence>
<dbReference type="SUPFAM" id="SSF57850">
    <property type="entry name" value="RING/U-box"/>
    <property type="match status" value="1"/>
</dbReference>
<gene>
    <name evidence="16" type="ORF">HPHI1048_LOCUS4315</name>
</gene>
<keyword evidence="11 13" id="KW-0472">Membrane</keyword>
<dbReference type="InterPro" id="IPR001841">
    <property type="entry name" value="Znf_RING"/>
</dbReference>
<evidence type="ECO:0000259" key="15">
    <source>
        <dbReference type="PROSITE" id="PS50089"/>
    </source>
</evidence>
<dbReference type="InterPro" id="IPR006845">
    <property type="entry name" value="Pex_N"/>
</dbReference>
<keyword evidence="6" id="KW-0479">Metal-binding</keyword>
<dbReference type="GO" id="GO:1990429">
    <property type="term" value="C:peroxisomal importomer complex"/>
    <property type="evidence" value="ECO:0007669"/>
    <property type="project" value="TreeGrafter"/>
</dbReference>
<comment type="similarity">
    <text evidence="3 13">Belongs to the pex2/pex10/pex12 family.</text>
</comment>
<evidence type="ECO:0000256" key="9">
    <source>
        <dbReference type="ARBA" id="ARBA00022927"/>
    </source>
</evidence>
<keyword evidence="4" id="KW-0813">Transport</keyword>
<evidence type="ECO:0000313" key="16">
    <source>
        <dbReference type="EMBL" id="CAD8472690.1"/>
    </source>
</evidence>
<keyword evidence="5" id="KW-0812">Transmembrane</keyword>
<accession>A0A7S0E525</accession>
<evidence type="ECO:0000256" key="12">
    <source>
        <dbReference type="ARBA" id="ARBA00023140"/>
    </source>
</evidence>
<evidence type="ECO:0000256" key="8">
    <source>
        <dbReference type="ARBA" id="ARBA00022833"/>
    </source>
</evidence>
<dbReference type="GO" id="GO:0008270">
    <property type="term" value="F:zinc ion binding"/>
    <property type="evidence" value="ECO:0007669"/>
    <property type="project" value="UniProtKB-KW"/>
</dbReference>
<evidence type="ECO:0000256" key="5">
    <source>
        <dbReference type="ARBA" id="ARBA00022692"/>
    </source>
</evidence>
<keyword evidence="12 13" id="KW-0576">Peroxisome</keyword>
<dbReference type="GO" id="GO:0005778">
    <property type="term" value="C:peroxisomal membrane"/>
    <property type="evidence" value="ECO:0007669"/>
    <property type="project" value="UniProtKB-SubCell"/>
</dbReference>
<dbReference type="GO" id="GO:0006513">
    <property type="term" value="P:protein monoubiquitination"/>
    <property type="evidence" value="ECO:0007669"/>
    <property type="project" value="TreeGrafter"/>
</dbReference>
<keyword evidence="10" id="KW-1133">Transmembrane helix</keyword>
<dbReference type="InterPro" id="IPR013083">
    <property type="entry name" value="Znf_RING/FYVE/PHD"/>
</dbReference>
<dbReference type="Pfam" id="PF04757">
    <property type="entry name" value="Pex2_Pex12"/>
    <property type="match status" value="1"/>
</dbReference>
<dbReference type="EMBL" id="HBEO01006108">
    <property type="protein sequence ID" value="CAD8472690.1"/>
    <property type="molecule type" value="Transcribed_RNA"/>
</dbReference>